<protein>
    <submittedName>
        <fullName evidence="2">Uncharacterized protein</fullName>
    </submittedName>
</protein>
<name>A0AAN8AUT9_ELEMC</name>
<proteinExistence type="predicted"/>
<feature type="compositionally biased region" description="Basic and acidic residues" evidence="1">
    <location>
        <begin position="27"/>
        <end position="47"/>
    </location>
</feature>
<keyword evidence="3" id="KW-1185">Reference proteome</keyword>
<gene>
    <name evidence="2" type="ORF">PBY51_012503</name>
</gene>
<feature type="compositionally biased region" description="Acidic residues" evidence="1">
    <location>
        <begin position="1"/>
        <end position="19"/>
    </location>
</feature>
<organism evidence="2 3">
    <name type="scientific">Eleginops maclovinus</name>
    <name type="common">Patagonian blennie</name>
    <name type="synonym">Eleginus maclovinus</name>
    <dbReference type="NCBI Taxonomy" id="56733"/>
    <lineage>
        <taxon>Eukaryota</taxon>
        <taxon>Metazoa</taxon>
        <taxon>Chordata</taxon>
        <taxon>Craniata</taxon>
        <taxon>Vertebrata</taxon>
        <taxon>Euteleostomi</taxon>
        <taxon>Actinopterygii</taxon>
        <taxon>Neopterygii</taxon>
        <taxon>Teleostei</taxon>
        <taxon>Neoteleostei</taxon>
        <taxon>Acanthomorphata</taxon>
        <taxon>Eupercaria</taxon>
        <taxon>Perciformes</taxon>
        <taxon>Notothenioidei</taxon>
        <taxon>Eleginopidae</taxon>
        <taxon>Eleginops</taxon>
    </lineage>
</organism>
<evidence type="ECO:0000313" key="3">
    <source>
        <dbReference type="Proteomes" id="UP001346869"/>
    </source>
</evidence>
<reference evidence="2 3" key="2">
    <citation type="journal article" date="2023" name="Mol. Biol. Evol.">
        <title>Genomics of Secondarily Temperate Adaptation in the Only Non-Antarctic Icefish.</title>
        <authorList>
            <person name="Rivera-Colon A.G."/>
            <person name="Rayamajhi N."/>
            <person name="Minhas B.F."/>
            <person name="Madrigal G."/>
            <person name="Bilyk K.T."/>
            <person name="Yoon V."/>
            <person name="Hune M."/>
            <person name="Gregory S."/>
            <person name="Cheng C.H.C."/>
            <person name="Catchen J.M."/>
        </authorList>
    </citation>
    <scope>NUCLEOTIDE SEQUENCE [LARGE SCALE GENOMIC DNA]</scope>
    <source>
        <strain evidence="2">JMC-PN-2008</strain>
    </source>
</reference>
<comment type="caution">
    <text evidence="2">The sequence shown here is derived from an EMBL/GenBank/DDBJ whole genome shotgun (WGS) entry which is preliminary data.</text>
</comment>
<feature type="region of interest" description="Disordered" evidence="1">
    <location>
        <begin position="1"/>
        <end position="101"/>
    </location>
</feature>
<evidence type="ECO:0000313" key="2">
    <source>
        <dbReference type="EMBL" id="KAK5868058.1"/>
    </source>
</evidence>
<evidence type="ECO:0000256" key="1">
    <source>
        <dbReference type="SAM" id="MobiDB-lite"/>
    </source>
</evidence>
<dbReference type="Proteomes" id="UP001346869">
    <property type="component" value="Unassembled WGS sequence"/>
</dbReference>
<reference evidence="2 3" key="1">
    <citation type="journal article" date="2023" name="Genes (Basel)">
        <title>Chromosome-Level Genome Assembly and Circadian Gene Repertoire of the Patagonia Blennie Eleginops maclovinus-The Closest Ancestral Proxy of Antarctic Cryonotothenioids.</title>
        <authorList>
            <person name="Cheng C.C."/>
            <person name="Rivera-Colon A.G."/>
            <person name="Minhas B.F."/>
            <person name="Wilson L."/>
            <person name="Rayamajhi N."/>
            <person name="Vargas-Chacoff L."/>
            <person name="Catchen J.M."/>
        </authorList>
    </citation>
    <scope>NUCLEOTIDE SEQUENCE [LARGE SCALE GENOMIC DNA]</scope>
    <source>
        <strain evidence="2">JMC-PN-2008</strain>
    </source>
</reference>
<dbReference type="EMBL" id="JAUZQC010000008">
    <property type="protein sequence ID" value="KAK5868058.1"/>
    <property type="molecule type" value="Genomic_DNA"/>
</dbReference>
<accession>A0AAN8AUT9</accession>
<sequence>MQTEVREEEDNEDNGEDNEQTYGETATDEHGEERHGVTTAKCDEDNRQTVSISSSSSDVMSTEVGEDEDNEHTYGGITGGHGEERQPGSSSVMPAEAGKEEENMTVDLEGDQRQFASASIVEECQLPSLNGREQQGV</sequence>
<dbReference type="AlphaFoldDB" id="A0AAN8AUT9"/>